<evidence type="ECO:0000256" key="6">
    <source>
        <dbReference type="ARBA" id="ARBA00022989"/>
    </source>
</evidence>
<evidence type="ECO:0000256" key="1">
    <source>
        <dbReference type="ARBA" id="ARBA00004651"/>
    </source>
</evidence>
<comment type="subcellular location">
    <subcellularLocation>
        <location evidence="1">Cell membrane</location>
        <topology evidence="1">Multi-pass membrane protein</topology>
    </subcellularLocation>
</comment>
<keyword evidence="3" id="KW-0328">Glycosyltransferase</keyword>
<sequence length="445" mass="48247">MKACLVLVAMGVGVRLALALGTDVYFDETYYWQWARHLAWGYFDHPPMVAWLIAALGIRGTALVCGLGTGVAVWGLALDVYRSRDAAWRALALWSAVPVGILSGVWATPDSPMLLFWALGLWALYREKWVLAGLTCGLALLSKYPSVLLGMAFMVAALRARRLPAGAWLTAGLGLLCFLPVVLWNASHDWVGFKFQLNHGLGGSGGWATFGEFVAGQFAMGGPVLFPLALVYAVRGPKEQFLLRMAAVIPLVFFGYAAARTRGEANWPAAAYVAACIGVAGMRPVWQRAAAWSGMAVVLAVTSHLLFPVLTFERDVVLARTHGWGVLERLRAPEQLFPGMAPGPTAVYAPTYQLASQVAYATGAETDTVGPSRRKSQYDVWPELELKPGQDVLWCSENGAAPPEELVQRFGSVEGPVKLTGVFRGRRLHTFTVWRMSGLSPAVQP</sequence>
<dbReference type="GO" id="GO:0016763">
    <property type="term" value="F:pentosyltransferase activity"/>
    <property type="evidence" value="ECO:0007669"/>
    <property type="project" value="TreeGrafter"/>
</dbReference>
<proteinExistence type="predicted"/>
<dbReference type="PANTHER" id="PTHR33908:SF11">
    <property type="entry name" value="MEMBRANE PROTEIN"/>
    <property type="match status" value="1"/>
</dbReference>
<evidence type="ECO:0000313" key="11">
    <source>
        <dbReference type="Proteomes" id="UP000268313"/>
    </source>
</evidence>
<evidence type="ECO:0000256" key="8">
    <source>
        <dbReference type="SAM" id="Phobius"/>
    </source>
</evidence>
<evidence type="ECO:0000313" key="10">
    <source>
        <dbReference type="EMBL" id="RKH00168.1"/>
    </source>
</evidence>
<dbReference type="Pfam" id="PF13231">
    <property type="entry name" value="PMT_2"/>
    <property type="match status" value="1"/>
</dbReference>
<dbReference type="EMBL" id="RAWE01000098">
    <property type="protein sequence ID" value="RKH00168.1"/>
    <property type="molecule type" value="Genomic_DNA"/>
</dbReference>
<keyword evidence="6 8" id="KW-1133">Transmembrane helix</keyword>
<keyword evidence="11" id="KW-1185">Reference proteome</keyword>
<feature type="transmembrane region" description="Helical" evidence="8">
    <location>
        <begin position="90"/>
        <end position="109"/>
    </location>
</feature>
<feature type="transmembrane region" description="Helical" evidence="8">
    <location>
        <begin position="48"/>
        <end position="78"/>
    </location>
</feature>
<keyword evidence="5 8" id="KW-0812">Transmembrane</keyword>
<dbReference type="GO" id="GO:0009103">
    <property type="term" value="P:lipopolysaccharide biosynthetic process"/>
    <property type="evidence" value="ECO:0007669"/>
    <property type="project" value="UniProtKB-ARBA"/>
</dbReference>
<gene>
    <name evidence="10" type="ORF">D7X32_24325</name>
</gene>
<evidence type="ECO:0000259" key="9">
    <source>
        <dbReference type="Pfam" id="PF13231"/>
    </source>
</evidence>
<keyword evidence="4 10" id="KW-0808">Transferase</keyword>
<dbReference type="InterPro" id="IPR038731">
    <property type="entry name" value="RgtA/B/C-like"/>
</dbReference>
<feature type="transmembrane region" description="Helical" evidence="8">
    <location>
        <begin position="129"/>
        <end position="158"/>
    </location>
</feature>
<feature type="domain" description="Glycosyltransferase RgtA/B/C/D-like" evidence="9">
    <location>
        <begin position="44"/>
        <end position="184"/>
    </location>
</feature>
<accession>A0A3A8JW43</accession>
<feature type="transmembrane region" description="Helical" evidence="8">
    <location>
        <begin position="207"/>
        <end position="234"/>
    </location>
</feature>
<evidence type="ECO:0000256" key="3">
    <source>
        <dbReference type="ARBA" id="ARBA00022676"/>
    </source>
</evidence>
<evidence type="ECO:0000256" key="2">
    <source>
        <dbReference type="ARBA" id="ARBA00022475"/>
    </source>
</evidence>
<dbReference type="InterPro" id="IPR050297">
    <property type="entry name" value="LipidA_mod_glycosyltrf_83"/>
</dbReference>
<dbReference type="OrthoDB" id="9802649at2"/>
<keyword evidence="7 8" id="KW-0472">Membrane</keyword>
<feature type="transmembrane region" description="Helical" evidence="8">
    <location>
        <begin position="289"/>
        <end position="310"/>
    </location>
</feature>
<feature type="transmembrane region" description="Helical" evidence="8">
    <location>
        <begin position="241"/>
        <end position="259"/>
    </location>
</feature>
<keyword evidence="2" id="KW-1003">Cell membrane</keyword>
<evidence type="ECO:0000256" key="7">
    <source>
        <dbReference type="ARBA" id="ARBA00023136"/>
    </source>
</evidence>
<dbReference type="PANTHER" id="PTHR33908">
    <property type="entry name" value="MANNOSYLTRANSFERASE YKCB-RELATED"/>
    <property type="match status" value="1"/>
</dbReference>
<organism evidence="10 11">
    <name type="scientific">Corallococcus carmarthensis</name>
    <dbReference type="NCBI Taxonomy" id="2316728"/>
    <lineage>
        <taxon>Bacteria</taxon>
        <taxon>Pseudomonadati</taxon>
        <taxon>Myxococcota</taxon>
        <taxon>Myxococcia</taxon>
        <taxon>Myxococcales</taxon>
        <taxon>Cystobacterineae</taxon>
        <taxon>Myxococcaceae</taxon>
        <taxon>Corallococcus</taxon>
    </lineage>
</organism>
<dbReference type="GO" id="GO:0005886">
    <property type="term" value="C:plasma membrane"/>
    <property type="evidence" value="ECO:0007669"/>
    <property type="project" value="UniProtKB-SubCell"/>
</dbReference>
<name>A0A3A8JW43_9BACT</name>
<reference evidence="11" key="1">
    <citation type="submission" date="2018-09" db="EMBL/GenBank/DDBJ databases">
        <authorList>
            <person name="Livingstone P.G."/>
            <person name="Whitworth D.E."/>
        </authorList>
    </citation>
    <scope>NUCLEOTIDE SEQUENCE [LARGE SCALE GENOMIC DNA]</scope>
    <source>
        <strain evidence="11">CA043D</strain>
    </source>
</reference>
<comment type="caution">
    <text evidence="10">The sequence shown here is derived from an EMBL/GenBank/DDBJ whole genome shotgun (WGS) entry which is preliminary data.</text>
</comment>
<evidence type="ECO:0000256" key="5">
    <source>
        <dbReference type="ARBA" id="ARBA00022692"/>
    </source>
</evidence>
<feature type="transmembrane region" description="Helical" evidence="8">
    <location>
        <begin position="165"/>
        <end position="187"/>
    </location>
</feature>
<dbReference type="AlphaFoldDB" id="A0A3A8JW43"/>
<protein>
    <submittedName>
        <fullName evidence="10">4-amino-4-deoxy-L-arabinose transferase</fullName>
    </submittedName>
</protein>
<dbReference type="Proteomes" id="UP000268313">
    <property type="component" value="Unassembled WGS sequence"/>
</dbReference>
<feature type="transmembrane region" description="Helical" evidence="8">
    <location>
        <begin position="265"/>
        <end position="282"/>
    </location>
</feature>
<evidence type="ECO:0000256" key="4">
    <source>
        <dbReference type="ARBA" id="ARBA00022679"/>
    </source>
</evidence>